<gene>
    <name evidence="1" type="ORF">Patl1_05847</name>
</gene>
<accession>A0ACC1BPV2</accession>
<reference evidence="2" key="1">
    <citation type="journal article" date="2023" name="G3 (Bethesda)">
        <title>Genome assembly and association tests identify interacting loci associated with vigor, precocity, and sex in interspecific pistachio rootstocks.</title>
        <authorList>
            <person name="Palmer W."/>
            <person name="Jacygrad E."/>
            <person name="Sagayaradj S."/>
            <person name="Cavanaugh K."/>
            <person name="Han R."/>
            <person name="Bertier L."/>
            <person name="Beede B."/>
            <person name="Kafkas S."/>
            <person name="Golino D."/>
            <person name="Preece J."/>
            <person name="Michelmore R."/>
        </authorList>
    </citation>
    <scope>NUCLEOTIDE SEQUENCE [LARGE SCALE GENOMIC DNA]</scope>
</reference>
<protein>
    <submittedName>
        <fullName evidence="1">Uncharacterized protein</fullName>
    </submittedName>
</protein>
<name>A0ACC1BPV2_9ROSI</name>
<comment type="caution">
    <text evidence="1">The sequence shown here is derived from an EMBL/GenBank/DDBJ whole genome shotgun (WGS) entry which is preliminary data.</text>
</comment>
<proteinExistence type="predicted"/>
<sequence length="72" mass="8173">MSEVTEGPFKGHLWAEPSVDKLKTLMRQVTSNVGEANAKGRKAREDMIRRFSPEIVAGIVRDHIYNFLDEEA</sequence>
<dbReference type="EMBL" id="CM047899">
    <property type="protein sequence ID" value="KAJ0101075.1"/>
    <property type="molecule type" value="Genomic_DNA"/>
</dbReference>
<evidence type="ECO:0000313" key="1">
    <source>
        <dbReference type="EMBL" id="KAJ0101075.1"/>
    </source>
</evidence>
<keyword evidence="2" id="KW-1185">Reference proteome</keyword>
<dbReference type="Proteomes" id="UP001164250">
    <property type="component" value="Chromosome 3"/>
</dbReference>
<evidence type="ECO:0000313" key="2">
    <source>
        <dbReference type="Proteomes" id="UP001164250"/>
    </source>
</evidence>
<organism evidence="1 2">
    <name type="scientific">Pistacia atlantica</name>
    <dbReference type="NCBI Taxonomy" id="434234"/>
    <lineage>
        <taxon>Eukaryota</taxon>
        <taxon>Viridiplantae</taxon>
        <taxon>Streptophyta</taxon>
        <taxon>Embryophyta</taxon>
        <taxon>Tracheophyta</taxon>
        <taxon>Spermatophyta</taxon>
        <taxon>Magnoliopsida</taxon>
        <taxon>eudicotyledons</taxon>
        <taxon>Gunneridae</taxon>
        <taxon>Pentapetalae</taxon>
        <taxon>rosids</taxon>
        <taxon>malvids</taxon>
        <taxon>Sapindales</taxon>
        <taxon>Anacardiaceae</taxon>
        <taxon>Pistacia</taxon>
    </lineage>
</organism>